<dbReference type="SUPFAM" id="SSF53697">
    <property type="entry name" value="SIS domain"/>
    <property type="match status" value="1"/>
</dbReference>
<dbReference type="Gene3D" id="3.40.50.10490">
    <property type="entry name" value="Glucose-6-phosphate isomerase like protein, domain 1"/>
    <property type="match status" value="1"/>
</dbReference>
<dbReference type="GO" id="GO:1901135">
    <property type="term" value="P:carbohydrate derivative metabolic process"/>
    <property type="evidence" value="ECO:0007669"/>
    <property type="project" value="InterPro"/>
</dbReference>
<gene>
    <name evidence="6" type="ORF">KD144_18890</name>
</gene>
<dbReference type="InterPro" id="IPR035472">
    <property type="entry name" value="RpiR-like_SIS"/>
</dbReference>
<feature type="domain" description="HTH rpiR-type" evidence="4">
    <location>
        <begin position="4"/>
        <end position="80"/>
    </location>
</feature>
<dbReference type="InterPro" id="IPR047640">
    <property type="entry name" value="RpiR-like"/>
</dbReference>
<evidence type="ECO:0000256" key="2">
    <source>
        <dbReference type="ARBA" id="ARBA00023125"/>
    </source>
</evidence>
<dbReference type="InterPro" id="IPR009057">
    <property type="entry name" value="Homeodomain-like_sf"/>
</dbReference>
<organism evidence="6">
    <name type="scientific">Niallia circulans</name>
    <name type="common">Bacillus circulans</name>
    <dbReference type="NCBI Taxonomy" id="1397"/>
    <lineage>
        <taxon>Bacteria</taxon>
        <taxon>Bacillati</taxon>
        <taxon>Bacillota</taxon>
        <taxon>Bacilli</taxon>
        <taxon>Bacillales</taxon>
        <taxon>Bacillaceae</taxon>
        <taxon>Niallia</taxon>
    </lineage>
</organism>
<sequence length="257" mass="29372">MSTPSLYKLFPHHLEELSAAEKQVFFYINNHIKDIPKITLVALAESNNVSTTTIIRMCHKLGLKGFSELKYLLQPRENTQKENTDKIISIYSNIVQDGIAQIDETKVNRLANQILYAPKVYIACLGMTKTIGEYFSKILVTEKKNVVFTYDSFIIDILPQIVEKDDLIIIISESGNTQNTLTLAEHLKYNHSQTVAIVNNPNAPISQYVNTTIYASGEEFNDELFQYHHSPLLIVIDLVLNVFIRKKEDKEDRHSLL</sequence>
<dbReference type="PROSITE" id="PS51071">
    <property type="entry name" value="HTH_RPIR"/>
    <property type="match status" value="1"/>
</dbReference>
<feature type="domain" description="SIS" evidence="5">
    <location>
        <begin position="110"/>
        <end position="249"/>
    </location>
</feature>
<dbReference type="CDD" id="cd05013">
    <property type="entry name" value="SIS_RpiR"/>
    <property type="match status" value="1"/>
</dbReference>
<dbReference type="Pfam" id="PF01418">
    <property type="entry name" value="HTH_6"/>
    <property type="match status" value="1"/>
</dbReference>
<dbReference type="PROSITE" id="PS51464">
    <property type="entry name" value="SIS"/>
    <property type="match status" value="1"/>
</dbReference>
<dbReference type="RefSeq" id="WP_212120809.1">
    <property type="nucleotide sequence ID" value="NZ_JAGTPX020000010.1"/>
</dbReference>
<name>A0A941GQM5_NIACI</name>
<evidence type="ECO:0000259" key="5">
    <source>
        <dbReference type="PROSITE" id="PS51464"/>
    </source>
</evidence>
<dbReference type="InterPro" id="IPR000281">
    <property type="entry name" value="HTH_RpiR"/>
</dbReference>
<dbReference type="InterPro" id="IPR036388">
    <property type="entry name" value="WH-like_DNA-bd_sf"/>
</dbReference>
<evidence type="ECO:0000256" key="1">
    <source>
        <dbReference type="ARBA" id="ARBA00023015"/>
    </source>
</evidence>
<evidence type="ECO:0000259" key="4">
    <source>
        <dbReference type="PROSITE" id="PS51071"/>
    </source>
</evidence>
<dbReference type="AlphaFoldDB" id="A0A941GQM5"/>
<dbReference type="EMBL" id="JAGTPX010000024">
    <property type="protein sequence ID" value="MBR8671605.1"/>
    <property type="molecule type" value="Genomic_DNA"/>
</dbReference>
<accession>A0A941GQM5</accession>
<dbReference type="InterPro" id="IPR046348">
    <property type="entry name" value="SIS_dom_sf"/>
</dbReference>
<dbReference type="InterPro" id="IPR001347">
    <property type="entry name" value="SIS_dom"/>
</dbReference>
<dbReference type="SUPFAM" id="SSF46689">
    <property type="entry name" value="Homeodomain-like"/>
    <property type="match status" value="1"/>
</dbReference>
<evidence type="ECO:0000256" key="3">
    <source>
        <dbReference type="ARBA" id="ARBA00023163"/>
    </source>
</evidence>
<comment type="caution">
    <text evidence="6">The sequence shown here is derived from an EMBL/GenBank/DDBJ whole genome shotgun (WGS) entry which is preliminary data.</text>
</comment>
<reference evidence="6" key="1">
    <citation type="submission" date="2021-04" db="EMBL/GenBank/DDBJ databases">
        <title>Genomic analysis of electroactive and textile dye degrading Bacillus circulans strain: DC10 isolated from constructed wetland-microbial fuel cells treating textile dye wastewaters.</title>
        <authorList>
            <person name="Patel D.U."/>
            <person name="Desai C.R."/>
        </authorList>
    </citation>
    <scope>NUCLEOTIDE SEQUENCE</scope>
    <source>
        <strain evidence="6">DC10</strain>
    </source>
</reference>
<dbReference type="GO" id="GO:0003677">
    <property type="term" value="F:DNA binding"/>
    <property type="evidence" value="ECO:0007669"/>
    <property type="project" value="UniProtKB-KW"/>
</dbReference>
<keyword evidence="3" id="KW-0804">Transcription</keyword>
<proteinExistence type="predicted"/>
<dbReference type="Pfam" id="PF01380">
    <property type="entry name" value="SIS"/>
    <property type="match status" value="1"/>
</dbReference>
<dbReference type="Gene3D" id="1.10.10.10">
    <property type="entry name" value="Winged helix-like DNA-binding domain superfamily/Winged helix DNA-binding domain"/>
    <property type="match status" value="1"/>
</dbReference>
<evidence type="ECO:0000313" key="6">
    <source>
        <dbReference type="EMBL" id="MBR8671605.1"/>
    </source>
</evidence>
<protein>
    <submittedName>
        <fullName evidence="6">MurR/RpiR family transcriptional regulator</fullName>
    </submittedName>
</protein>
<keyword evidence="2" id="KW-0238">DNA-binding</keyword>
<dbReference type="GO" id="GO:0003700">
    <property type="term" value="F:DNA-binding transcription factor activity"/>
    <property type="evidence" value="ECO:0007669"/>
    <property type="project" value="InterPro"/>
</dbReference>
<keyword evidence="1" id="KW-0805">Transcription regulation</keyword>
<dbReference type="PANTHER" id="PTHR30514">
    <property type="entry name" value="GLUCOKINASE"/>
    <property type="match status" value="1"/>
</dbReference>
<dbReference type="PANTHER" id="PTHR30514:SF10">
    <property type="entry name" value="MURR_RPIR FAMILY TRANSCRIPTIONAL REGULATOR"/>
    <property type="match status" value="1"/>
</dbReference>
<dbReference type="GO" id="GO:0097367">
    <property type="term" value="F:carbohydrate derivative binding"/>
    <property type="evidence" value="ECO:0007669"/>
    <property type="project" value="InterPro"/>
</dbReference>